<gene>
    <name evidence="2" type="ORF">Cvel_14184</name>
</gene>
<feature type="compositionally biased region" description="Basic and acidic residues" evidence="1">
    <location>
        <begin position="746"/>
        <end position="758"/>
    </location>
</feature>
<dbReference type="EMBL" id="CDMZ01000001">
    <property type="protein sequence ID" value="CEM04181.1"/>
    <property type="molecule type" value="Genomic_DNA"/>
</dbReference>
<feature type="compositionally biased region" description="Basic and acidic residues" evidence="1">
    <location>
        <begin position="903"/>
        <end position="914"/>
    </location>
</feature>
<dbReference type="VEuPathDB" id="CryptoDB:Cvel_14184"/>
<name>A0A0G4EYZ0_9ALVE</name>
<feature type="region of interest" description="Disordered" evidence="1">
    <location>
        <begin position="708"/>
        <end position="759"/>
    </location>
</feature>
<reference evidence="2" key="1">
    <citation type="submission" date="2014-11" db="EMBL/GenBank/DDBJ databases">
        <authorList>
            <person name="Otto D Thomas"/>
            <person name="Naeem Raeece"/>
        </authorList>
    </citation>
    <scope>NUCLEOTIDE SEQUENCE</scope>
</reference>
<protein>
    <submittedName>
        <fullName evidence="2">Uncharacterized protein</fullName>
    </submittedName>
</protein>
<feature type="compositionally biased region" description="Basic and acidic residues" evidence="1">
    <location>
        <begin position="943"/>
        <end position="969"/>
    </location>
</feature>
<proteinExistence type="predicted"/>
<feature type="region of interest" description="Disordered" evidence="1">
    <location>
        <begin position="903"/>
        <end position="1041"/>
    </location>
</feature>
<feature type="compositionally biased region" description="Polar residues" evidence="1">
    <location>
        <begin position="991"/>
        <end position="1000"/>
    </location>
</feature>
<evidence type="ECO:0000256" key="1">
    <source>
        <dbReference type="SAM" id="MobiDB-lite"/>
    </source>
</evidence>
<organism evidence="2">
    <name type="scientific">Chromera velia CCMP2878</name>
    <dbReference type="NCBI Taxonomy" id="1169474"/>
    <lineage>
        <taxon>Eukaryota</taxon>
        <taxon>Sar</taxon>
        <taxon>Alveolata</taxon>
        <taxon>Colpodellida</taxon>
        <taxon>Chromeraceae</taxon>
        <taxon>Chromera</taxon>
    </lineage>
</organism>
<sequence length="1041" mass="113642">MKKPTDIPALSQNLKHAVKHKKDGLLRRISFEVQELLEKDASLCSSSALWECVQILAAQKEKGKEHPQFWTRVIQTVTSEVSSLPPPTLCAYAKCLLSVSETETETALRRRFFEVASQRVVERPEDFTVNQLSMLCLSLSSSASLIDHALIAAAAAVAAKRRREVSGRDAAVLVHAIAKGASVRETAQVALQSLLPLLKDRLSRLSPQGLAMVLWGLAKSNVRDVGLEETLRKECVRKGDEFEMPHVVQILSALVRVDTPDAFLLSVLARRVETLVMKDLEGHEEENGTGGVVATRHVGVLAHGFVRFFGFLREHGRHGDVGLVLGCLARWLCARGSENLLGKKRKKERMQPEVTSTTLNAFAIFLNEHMDSRSRVRQTLLPVDGVGVSDGTAVVDLGGETERVVGDGAVVQMGEAVGVLLEVLEQSLDSLSPHDLTFSMNALGLLGGGQERLFASVCTRLLEGGGVSKLSDLELRQALNRLKDLKLGGRGVCGNMRAFVLQCAEAVESRARRLGPDAVASALESLSLLDLHIEDREEEEEGVGVRTPVLHGVYRVGFREILQGAALGGDAGLSVSKAVNALHACALVMTLPVVRLGGSPFGGGNTAERFLKREWQLERATAASILLRRVADGRSFSWRGEKERRKVRVALYALWLCVIRDGHLLPVPQNGKAHEGDRKASRVRLPSVPLSLPHLVVFSRAARAVGAGEGEAQSREQEEVESLSGHRQGLSQREVRHVKTRKGGHRGAEREGDERKTDSTQIYAESLAKPFEERENSVEGTEICLARGEIECQGRTTIEAGGTRTEGQGRSPTVSDLSTDAQLSADHLSVVLTLEALQERHGFDDLLPHGIMRGLSSPAFLPDSSMPSSSSSPSDGRIWKLSHEASLGPFSVDVLIANSVFEKERSREGDRRTTLDQLPTANEGDKELAASSSSPCTFVPEAFFERSRETNSQESQESHLFERDQKSDPDLAAEINKCSEKADNRHPEGNVLSNDQQAELDSTCRDFENSEKPVRTKSTQPVSQGVRGDALMNENQTRAFL</sequence>
<feature type="compositionally biased region" description="Basic and acidic residues" evidence="1">
    <location>
        <begin position="1002"/>
        <end position="1014"/>
    </location>
</feature>
<evidence type="ECO:0000313" key="2">
    <source>
        <dbReference type="EMBL" id="CEM04181.1"/>
    </source>
</evidence>
<accession>A0A0G4EYZ0</accession>
<feature type="compositionally biased region" description="Basic and acidic residues" evidence="1">
    <location>
        <begin position="977"/>
        <end position="988"/>
    </location>
</feature>
<feature type="compositionally biased region" description="Basic residues" evidence="1">
    <location>
        <begin position="736"/>
        <end position="745"/>
    </location>
</feature>
<dbReference type="AlphaFoldDB" id="A0A0G4EYZ0"/>